<feature type="transmembrane region" description="Helical" evidence="7">
    <location>
        <begin position="127"/>
        <end position="149"/>
    </location>
</feature>
<dbReference type="Pfam" id="PF02683">
    <property type="entry name" value="DsbD_TM"/>
    <property type="match status" value="1"/>
</dbReference>
<keyword evidence="3 7" id="KW-0812">Transmembrane</keyword>
<keyword evidence="6 7" id="KW-0472">Membrane</keyword>
<feature type="transmembrane region" description="Helical" evidence="7">
    <location>
        <begin position="6"/>
        <end position="29"/>
    </location>
</feature>
<evidence type="ECO:0000256" key="5">
    <source>
        <dbReference type="ARBA" id="ARBA00022989"/>
    </source>
</evidence>
<comment type="subcellular location">
    <subcellularLocation>
        <location evidence="1">Membrane</location>
        <topology evidence="1">Multi-pass membrane protein</topology>
    </subcellularLocation>
</comment>
<keyword evidence="5 7" id="KW-1133">Transmembrane helix</keyword>
<keyword evidence="10" id="KW-1185">Reference proteome</keyword>
<evidence type="ECO:0000256" key="3">
    <source>
        <dbReference type="ARBA" id="ARBA00022692"/>
    </source>
</evidence>
<reference evidence="9 10" key="1">
    <citation type="journal article" date="2024" name="Chem. Sci.">
        <title>Discovery of megapolipeptins by genome mining of a Burkholderiales bacteria collection.</title>
        <authorList>
            <person name="Paulo B.S."/>
            <person name="Recchia M.J.J."/>
            <person name="Lee S."/>
            <person name="Fergusson C.H."/>
            <person name="Romanowski S.B."/>
            <person name="Hernandez A."/>
            <person name="Krull N."/>
            <person name="Liu D.Y."/>
            <person name="Cavanagh H."/>
            <person name="Bos A."/>
            <person name="Gray C.A."/>
            <person name="Murphy B.T."/>
            <person name="Linington R.G."/>
            <person name="Eustaquio A.S."/>
        </authorList>
    </citation>
    <scope>NUCLEOTIDE SEQUENCE [LARGE SCALE GENOMIC DNA]</scope>
    <source>
        <strain evidence="9 10">RL17-335-BIF-A</strain>
    </source>
</reference>
<protein>
    <submittedName>
        <fullName evidence="9">Cytochrome c biogenesis CcdA family protein</fullName>
    </submittedName>
</protein>
<keyword evidence="4" id="KW-0201">Cytochrome c-type biogenesis</keyword>
<sequence length="243" mass="24475">MMDFSLGTYMLGFLAGVLTILSPCVLALIPVLVASALAAHWLGVVALAAGLGVSFSVIGIFVASVGVSLGANGEVFRGVAAVLMILFGFAMFFQRLQATLNRAAAGISGPSQNWLNRIKGDTLSGQFAVGLLLGAVWSPCVGPTLGAATTLASQGRNLGNIALLMGAFGLGAGLPLAILGSLSRTSALKLRGRLGLAGTVGKIVLGAVFVIFGGLALTGLDKTLETALLSASPAWLTAFTTSL</sequence>
<comment type="caution">
    <text evidence="9">The sequence shown here is derived from an EMBL/GenBank/DDBJ whole genome shotgun (WGS) entry which is preliminary data.</text>
</comment>
<comment type="similarity">
    <text evidence="2">Belongs to the DsbD family.</text>
</comment>
<feature type="transmembrane region" description="Helical" evidence="7">
    <location>
        <begin position="161"/>
        <end position="182"/>
    </location>
</feature>
<feature type="transmembrane region" description="Helical" evidence="7">
    <location>
        <begin position="75"/>
        <end position="93"/>
    </location>
</feature>
<feature type="transmembrane region" description="Helical" evidence="7">
    <location>
        <begin position="41"/>
        <end position="63"/>
    </location>
</feature>
<dbReference type="RefSeq" id="WP_408217964.1">
    <property type="nucleotide sequence ID" value="NZ_JAQQBZ010000029.1"/>
</dbReference>
<dbReference type="Proteomes" id="UP001629367">
    <property type="component" value="Unassembled WGS sequence"/>
</dbReference>
<dbReference type="PANTHER" id="PTHR31272">
    <property type="entry name" value="CYTOCHROME C-TYPE BIOGENESIS PROTEIN HI_1454-RELATED"/>
    <property type="match status" value="1"/>
</dbReference>
<dbReference type="EMBL" id="JAQQBZ010000029">
    <property type="protein sequence ID" value="MFM0597278.1"/>
    <property type="molecule type" value="Genomic_DNA"/>
</dbReference>
<feature type="transmembrane region" description="Helical" evidence="7">
    <location>
        <begin position="194"/>
        <end position="217"/>
    </location>
</feature>
<evidence type="ECO:0000256" key="1">
    <source>
        <dbReference type="ARBA" id="ARBA00004141"/>
    </source>
</evidence>
<evidence type="ECO:0000259" key="8">
    <source>
        <dbReference type="Pfam" id="PF02683"/>
    </source>
</evidence>
<evidence type="ECO:0000256" key="2">
    <source>
        <dbReference type="ARBA" id="ARBA00006143"/>
    </source>
</evidence>
<evidence type="ECO:0000256" key="7">
    <source>
        <dbReference type="SAM" id="Phobius"/>
    </source>
</evidence>
<evidence type="ECO:0000313" key="9">
    <source>
        <dbReference type="EMBL" id="MFM0597278.1"/>
    </source>
</evidence>
<proteinExistence type="inferred from homology"/>
<feature type="domain" description="Cytochrome C biogenesis protein transmembrane" evidence="8">
    <location>
        <begin position="11"/>
        <end position="183"/>
    </location>
</feature>
<evidence type="ECO:0000256" key="4">
    <source>
        <dbReference type="ARBA" id="ARBA00022748"/>
    </source>
</evidence>
<evidence type="ECO:0000256" key="6">
    <source>
        <dbReference type="ARBA" id="ARBA00023136"/>
    </source>
</evidence>
<name>A0ABW9DFG4_9BURK</name>
<organism evidence="9 10">
    <name type="scientific">Paraburkholderia dilworthii</name>
    <dbReference type="NCBI Taxonomy" id="948106"/>
    <lineage>
        <taxon>Bacteria</taxon>
        <taxon>Pseudomonadati</taxon>
        <taxon>Pseudomonadota</taxon>
        <taxon>Betaproteobacteria</taxon>
        <taxon>Burkholderiales</taxon>
        <taxon>Burkholderiaceae</taxon>
        <taxon>Paraburkholderia</taxon>
    </lineage>
</organism>
<gene>
    <name evidence="9" type="ORF">PQQ68_30020</name>
</gene>
<dbReference type="InterPro" id="IPR003834">
    <property type="entry name" value="Cyt_c_assmbl_TM_dom"/>
</dbReference>
<dbReference type="InterPro" id="IPR051790">
    <property type="entry name" value="Cytochrome_c-biogenesis_DsbD"/>
</dbReference>
<evidence type="ECO:0000313" key="10">
    <source>
        <dbReference type="Proteomes" id="UP001629367"/>
    </source>
</evidence>
<accession>A0ABW9DFG4</accession>
<dbReference type="PANTHER" id="PTHR31272:SF9">
    <property type="entry name" value="BLL1027 PROTEIN"/>
    <property type="match status" value="1"/>
</dbReference>